<dbReference type="EMBL" id="SWRJ01000010">
    <property type="protein sequence ID" value="NFI23350.1"/>
    <property type="molecule type" value="Genomic_DNA"/>
</dbReference>
<evidence type="ECO:0008006" key="8">
    <source>
        <dbReference type="Google" id="ProtNLM"/>
    </source>
</evidence>
<dbReference type="GO" id="GO:0003677">
    <property type="term" value="F:DNA binding"/>
    <property type="evidence" value="ECO:0007669"/>
    <property type="project" value="UniProtKB-KW"/>
</dbReference>
<comment type="function">
    <text evidence="1">Required for the transposition of the insertion element.</text>
</comment>
<name>A0AA44BSA7_CLOBO</name>
<dbReference type="GO" id="GO:0004803">
    <property type="term" value="F:transposase activity"/>
    <property type="evidence" value="ECO:0007669"/>
    <property type="project" value="InterPro"/>
</dbReference>
<dbReference type="Pfam" id="PF00872">
    <property type="entry name" value="Transposase_mut"/>
    <property type="match status" value="1"/>
</dbReference>
<evidence type="ECO:0000256" key="2">
    <source>
        <dbReference type="ARBA" id="ARBA00010961"/>
    </source>
</evidence>
<dbReference type="GO" id="GO:0006313">
    <property type="term" value="P:DNA transposition"/>
    <property type="evidence" value="ECO:0007669"/>
    <property type="project" value="InterPro"/>
</dbReference>
<evidence type="ECO:0000256" key="1">
    <source>
        <dbReference type="ARBA" id="ARBA00002190"/>
    </source>
</evidence>
<gene>
    <name evidence="6" type="ORF">FC964_18710</name>
</gene>
<keyword evidence="3" id="KW-0815">Transposition</keyword>
<evidence type="ECO:0000256" key="4">
    <source>
        <dbReference type="ARBA" id="ARBA00023125"/>
    </source>
</evidence>
<dbReference type="AlphaFoldDB" id="A0AA44BSA7"/>
<sequence>MLPRDREGSFELQVVKKNQNDISEIEDQVIGRYAKIMITRDIETHYNSTNKIFKNTQI</sequence>
<protein>
    <recommendedName>
        <fullName evidence="8">Transposase</fullName>
    </recommendedName>
</protein>
<dbReference type="InterPro" id="IPR001207">
    <property type="entry name" value="Transposase_mutator"/>
</dbReference>
<evidence type="ECO:0000256" key="3">
    <source>
        <dbReference type="ARBA" id="ARBA00022578"/>
    </source>
</evidence>
<keyword evidence="4" id="KW-0238">DNA-binding</keyword>
<organism evidence="6 7">
    <name type="scientific">Clostridium botulinum</name>
    <dbReference type="NCBI Taxonomy" id="1491"/>
    <lineage>
        <taxon>Bacteria</taxon>
        <taxon>Bacillati</taxon>
        <taxon>Bacillota</taxon>
        <taxon>Clostridia</taxon>
        <taxon>Eubacteriales</taxon>
        <taxon>Clostridiaceae</taxon>
        <taxon>Clostridium</taxon>
    </lineage>
</organism>
<keyword evidence="5" id="KW-0233">DNA recombination</keyword>
<proteinExistence type="inferred from homology"/>
<reference evidence="6 7" key="1">
    <citation type="submission" date="2019-04" db="EMBL/GenBank/DDBJ databases">
        <title>Genome sequencing of Clostridium botulinum Groups I-IV and Clostridium butyricum.</title>
        <authorList>
            <person name="Brunt J."/>
            <person name="Van Vliet A.H.M."/>
            <person name="Stringer S.C."/>
            <person name="Carter A.T."/>
            <person name="Peck M.W."/>
        </authorList>
    </citation>
    <scope>NUCLEOTIDE SEQUENCE [LARGE SCALE GENOMIC DNA]</scope>
    <source>
        <strain evidence="6 7">IFR 15/034</strain>
    </source>
</reference>
<evidence type="ECO:0000256" key="5">
    <source>
        <dbReference type="ARBA" id="ARBA00023172"/>
    </source>
</evidence>
<evidence type="ECO:0000313" key="7">
    <source>
        <dbReference type="Proteomes" id="UP000482543"/>
    </source>
</evidence>
<comment type="similarity">
    <text evidence="2">Belongs to the transposase mutator family.</text>
</comment>
<dbReference type="Proteomes" id="UP000482543">
    <property type="component" value="Unassembled WGS sequence"/>
</dbReference>
<evidence type="ECO:0000313" key="6">
    <source>
        <dbReference type="EMBL" id="NFI23350.1"/>
    </source>
</evidence>
<comment type="caution">
    <text evidence="6">The sequence shown here is derived from an EMBL/GenBank/DDBJ whole genome shotgun (WGS) entry which is preliminary data.</text>
</comment>
<accession>A0AA44BSA7</accession>